<protein>
    <submittedName>
        <fullName evidence="1">Uncharacterized protein</fullName>
    </submittedName>
</protein>
<evidence type="ECO:0000313" key="2">
    <source>
        <dbReference type="Proteomes" id="UP000593577"/>
    </source>
</evidence>
<name>A0A7J8YBB1_GOSAI</name>
<keyword evidence="2" id="KW-1185">Reference proteome</keyword>
<accession>A0A7J8YBB1</accession>
<feature type="non-terminal residue" evidence="1">
    <location>
        <position position="44"/>
    </location>
</feature>
<dbReference type="EMBL" id="JABFAA010000011">
    <property type="protein sequence ID" value="MBA0696871.1"/>
    <property type="molecule type" value="Genomic_DNA"/>
</dbReference>
<proteinExistence type="predicted"/>
<comment type="caution">
    <text evidence="1">The sequence shown here is derived from an EMBL/GenBank/DDBJ whole genome shotgun (WGS) entry which is preliminary data.</text>
</comment>
<dbReference type="AlphaFoldDB" id="A0A7J8YBB1"/>
<organism evidence="1 2">
    <name type="scientific">Gossypium aridum</name>
    <name type="common">American cotton</name>
    <name type="synonym">Erioxylum aridum</name>
    <dbReference type="NCBI Taxonomy" id="34290"/>
    <lineage>
        <taxon>Eukaryota</taxon>
        <taxon>Viridiplantae</taxon>
        <taxon>Streptophyta</taxon>
        <taxon>Embryophyta</taxon>
        <taxon>Tracheophyta</taxon>
        <taxon>Spermatophyta</taxon>
        <taxon>Magnoliopsida</taxon>
        <taxon>eudicotyledons</taxon>
        <taxon>Gunneridae</taxon>
        <taxon>Pentapetalae</taxon>
        <taxon>rosids</taxon>
        <taxon>malvids</taxon>
        <taxon>Malvales</taxon>
        <taxon>Malvaceae</taxon>
        <taxon>Malvoideae</taxon>
        <taxon>Gossypium</taxon>
    </lineage>
</organism>
<reference evidence="1 2" key="1">
    <citation type="journal article" date="2019" name="Genome Biol. Evol.">
        <title>Insights into the evolution of the New World diploid cottons (Gossypium, subgenus Houzingenia) based on genome sequencing.</title>
        <authorList>
            <person name="Grover C.E."/>
            <person name="Arick M.A. 2nd"/>
            <person name="Thrash A."/>
            <person name="Conover J.L."/>
            <person name="Sanders W.S."/>
            <person name="Peterson D.G."/>
            <person name="Frelichowski J.E."/>
            <person name="Scheffler J.A."/>
            <person name="Scheffler B.E."/>
            <person name="Wendel J.F."/>
        </authorList>
    </citation>
    <scope>NUCLEOTIDE SEQUENCE [LARGE SCALE GENOMIC DNA]</scope>
    <source>
        <strain evidence="1">185</strain>
        <tissue evidence="1">Leaf</tissue>
    </source>
</reference>
<gene>
    <name evidence="1" type="ORF">Goari_003391</name>
</gene>
<dbReference type="Proteomes" id="UP000593577">
    <property type="component" value="Unassembled WGS sequence"/>
</dbReference>
<sequence length="44" mass="4976">MDRSTPPQSVYVGASITLVKLYEEPKRNGKILFRSRQIACVLLP</sequence>
<evidence type="ECO:0000313" key="1">
    <source>
        <dbReference type="EMBL" id="MBA0696871.1"/>
    </source>
</evidence>